<accession>M8D667</accession>
<proteinExistence type="predicted"/>
<evidence type="ECO:0000313" key="2">
    <source>
        <dbReference type="EnsemblPlants" id="EMT31886"/>
    </source>
</evidence>
<dbReference type="EnsemblPlants" id="EMT31886">
    <property type="protein sequence ID" value="EMT31886"/>
    <property type="gene ID" value="F775_33244"/>
</dbReference>
<dbReference type="AlphaFoldDB" id="M8D667"/>
<sequence>MVQILVDGSERTGARNATEQDQIPQRVAAYSWTSPADGSGGPDPVPSREIAASGGPDPALRRLVAGGLAAPTDLPCFKLRPCADKFSKHQNFTFVIYELAKMRSHNRKHQDYRWIEEAFIKVFPF</sequence>
<protein>
    <submittedName>
        <fullName evidence="2">Uncharacterized protein</fullName>
    </submittedName>
</protein>
<reference evidence="2" key="1">
    <citation type="submission" date="2015-06" db="UniProtKB">
        <authorList>
            <consortium name="EnsemblPlants"/>
        </authorList>
    </citation>
    <scope>IDENTIFICATION</scope>
</reference>
<evidence type="ECO:0000256" key="1">
    <source>
        <dbReference type="SAM" id="MobiDB-lite"/>
    </source>
</evidence>
<feature type="region of interest" description="Disordered" evidence="1">
    <location>
        <begin position="1"/>
        <end position="53"/>
    </location>
</feature>
<organism evidence="2">
    <name type="scientific">Aegilops tauschii</name>
    <name type="common">Tausch's goatgrass</name>
    <name type="synonym">Aegilops squarrosa</name>
    <dbReference type="NCBI Taxonomy" id="37682"/>
    <lineage>
        <taxon>Eukaryota</taxon>
        <taxon>Viridiplantae</taxon>
        <taxon>Streptophyta</taxon>
        <taxon>Embryophyta</taxon>
        <taxon>Tracheophyta</taxon>
        <taxon>Spermatophyta</taxon>
        <taxon>Magnoliopsida</taxon>
        <taxon>Liliopsida</taxon>
        <taxon>Poales</taxon>
        <taxon>Poaceae</taxon>
        <taxon>BOP clade</taxon>
        <taxon>Pooideae</taxon>
        <taxon>Triticodae</taxon>
        <taxon>Triticeae</taxon>
        <taxon>Triticinae</taxon>
        <taxon>Aegilops</taxon>
    </lineage>
</organism>
<name>M8D667_AEGTA</name>